<dbReference type="EMBL" id="CAXAMN010024002">
    <property type="protein sequence ID" value="CAK9083055.1"/>
    <property type="molecule type" value="Genomic_DNA"/>
</dbReference>
<comment type="caution">
    <text evidence="2">The sequence shown here is derived from an EMBL/GenBank/DDBJ whole genome shotgun (WGS) entry which is preliminary data.</text>
</comment>
<protein>
    <submittedName>
        <fullName evidence="2">Uncharacterized protein</fullName>
    </submittedName>
</protein>
<feature type="compositionally biased region" description="Gly residues" evidence="1">
    <location>
        <begin position="87"/>
        <end position="98"/>
    </location>
</feature>
<evidence type="ECO:0000256" key="1">
    <source>
        <dbReference type="SAM" id="MobiDB-lite"/>
    </source>
</evidence>
<feature type="non-terminal residue" evidence="2">
    <location>
        <position position="198"/>
    </location>
</feature>
<name>A0ABP0Q469_9DINO</name>
<accession>A0ABP0Q469</accession>
<keyword evidence="3" id="KW-1185">Reference proteome</keyword>
<evidence type="ECO:0000313" key="3">
    <source>
        <dbReference type="Proteomes" id="UP001642484"/>
    </source>
</evidence>
<sequence>MHRSFVKLLAQVSSIQLDAAAADVLSSRFQKEAFQWLLFLQSVAKIRLSEIREGDSKIQCLCEVNLMPQSVPTALKDGTSKEKGKGGKGGQGGKGGEGAEPMEFMALELQAPRPRVADVSISTESFGSPPYQRCLSYRPHSTLATKCNSLLAAKTAEYLNKFALHFPLLSLGYTSILWLFLQELPASTKHPVKLRKEE</sequence>
<dbReference type="Proteomes" id="UP001642484">
    <property type="component" value="Unassembled WGS sequence"/>
</dbReference>
<evidence type="ECO:0000313" key="2">
    <source>
        <dbReference type="EMBL" id="CAK9083055.1"/>
    </source>
</evidence>
<proteinExistence type="predicted"/>
<reference evidence="2 3" key="1">
    <citation type="submission" date="2024-02" db="EMBL/GenBank/DDBJ databases">
        <authorList>
            <person name="Chen Y."/>
            <person name="Shah S."/>
            <person name="Dougan E. K."/>
            <person name="Thang M."/>
            <person name="Chan C."/>
        </authorList>
    </citation>
    <scope>NUCLEOTIDE SEQUENCE [LARGE SCALE GENOMIC DNA]</scope>
</reference>
<organism evidence="2 3">
    <name type="scientific">Durusdinium trenchii</name>
    <dbReference type="NCBI Taxonomy" id="1381693"/>
    <lineage>
        <taxon>Eukaryota</taxon>
        <taxon>Sar</taxon>
        <taxon>Alveolata</taxon>
        <taxon>Dinophyceae</taxon>
        <taxon>Suessiales</taxon>
        <taxon>Symbiodiniaceae</taxon>
        <taxon>Durusdinium</taxon>
    </lineage>
</organism>
<gene>
    <name evidence="2" type="ORF">CCMP2556_LOCUS40530</name>
</gene>
<feature type="region of interest" description="Disordered" evidence="1">
    <location>
        <begin position="73"/>
        <end position="99"/>
    </location>
</feature>